<proteinExistence type="inferred from homology"/>
<dbReference type="Gene3D" id="3.40.50.300">
    <property type="entry name" value="P-loop containing nucleotide triphosphate hydrolases"/>
    <property type="match status" value="1"/>
</dbReference>
<reference evidence="7 8" key="1">
    <citation type="submission" date="2018-04" db="EMBL/GenBank/DDBJ databases">
        <title>WGS assembly of Panicum hallii var. hallii HAL2.</title>
        <authorList>
            <person name="Lovell J."/>
            <person name="Jenkins J."/>
            <person name="Lowry D."/>
            <person name="Mamidi S."/>
            <person name="Sreedasyam A."/>
            <person name="Weng X."/>
            <person name="Barry K."/>
            <person name="Bonette J."/>
            <person name="Campitelli B."/>
            <person name="Daum C."/>
            <person name="Gordon S."/>
            <person name="Gould B."/>
            <person name="Lipzen A."/>
            <person name="MacQueen A."/>
            <person name="Palacio-Mejia J."/>
            <person name="Plott C."/>
            <person name="Shakirov E."/>
            <person name="Shu S."/>
            <person name="Yoshinaga Y."/>
            <person name="Zane M."/>
            <person name="Rokhsar D."/>
            <person name="Grimwood J."/>
            <person name="Schmutz J."/>
            <person name="Juenger T."/>
        </authorList>
    </citation>
    <scope>NUCLEOTIDE SEQUENCE [LARGE SCALE GENOMIC DNA]</scope>
    <source>
        <strain evidence="8">cv. HAL2</strain>
    </source>
</reference>
<dbReference type="EMBL" id="CM009754">
    <property type="protein sequence ID" value="PUZ50082.1"/>
    <property type="molecule type" value="Genomic_DNA"/>
</dbReference>
<dbReference type="InterPro" id="IPR025476">
    <property type="entry name" value="Helitron_helicase-like"/>
</dbReference>
<name>A0A2T7D3F4_9POAL</name>
<dbReference type="PANTHER" id="PTHR10492:SF90">
    <property type="entry name" value="ATP-DEPENDENT DNA HELICASE"/>
    <property type="match status" value="1"/>
</dbReference>
<evidence type="ECO:0000256" key="2">
    <source>
        <dbReference type="SAM" id="MobiDB-lite"/>
    </source>
</evidence>
<keyword evidence="1" id="KW-0547">Nucleotide-binding</keyword>
<protein>
    <recommendedName>
        <fullName evidence="1">ATP-dependent DNA helicase</fullName>
        <ecNumber evidence="1">5.6.2.3</ecNumber>
    </recommendedName>
</protein>
<keyword evidence="1" id="KW-0233">DNA recombination</keyword>
<dbReference type="GO" id="GO:0043139">
    <property type="term" value="F:5'-3' DNA helicase activity"/>
    <property type="evidence" value="ECO:0007669"/>
    <property type="project" value="UniProtKB-EC"/>
</dbReference>
<dbReference type="GO" id="GO:0000723">
    <property type="term" value="P:telomere maintenance"/>
    <property type="evidence" value="ECO:0007669"/>
    <property type="project" value="InterPro"/>
</dbReference>
<dbReference type="GO" id="GO:0006281">
    <property type="term" value="P:DNA repair"/>
    <property type="evidence" value="ECO:0007669"/>
    <property type="project" value="UniProtKB-KW"/>
</dbReference>
<keyword evidence="1" id="KW-0234">DNA repair</keyword>
<dbReference type="EC" id="5.6.2.3" evidence="1"/>
<evidence type="ECO:0000259" key="6">
    <source>
        <dbReference type="Pfam" id="PF21530"/>
    </source>
</evidence>
<organism evidence="7 8">
    <name type="scientific">Panicum hallii var. hallii</name>
    <dbReference type="NCBI Taxonomy" id="1504633"/>
    <lineage>
        <taxon>Eukaryota</taxon>
        <taxon>Viridiplantae</taxon>
        <taxon>Streptophyta</taxon>
        <taxon>Embryophyta</taxon>
        <taxon>Tracheophyta</taxon>
        <taxon>Spermatophyta</taxon>
        <taxon>Magnoliopsida</taxon>
        <taxon>Liliopsida</taxon>
        <taxon>Poales</taxon>
        <taxon>Poaceae</taxon>
        <taxon>PACMAD clade</taxon>
        <taxon>Panicoideae</taxon>
        <taxon>Panicodae</taxon>
        <taxon>Paniceae</taxon>
        <taxon>Panicinae</taxon>
        <taxon>Panicum</taxon>
        <taxon>Panicum sect. Panicum</taxon>
    </lineage>
</organism>
<feature type="chain" id="PRO_5015427380" description="ATP-dependent DNA helicase" evidence="3">
    <location>
        <begin position="18"/>
        <end position="1277"/>
    </location>
</feature>
<dbReference type="InterPro" id="IPR010285">
    <property type="entry name" value="DNA_helicase_pif1-like_DEAD"/>
</dbReference>
<gene>
    <name evidence="7" type="ORF">GQ55_6G031300</name>
</gene>
<evidence type="ECO:0000313" key="7">
    <source>
        <dbReference type="EMBL" id="PUZ50082.1"/>
    </source>
</evidence>
<dbReference type="Gramene" id="PUZ50082">
    <property type="protein sequence ID" value="PUZ50082"/>
    <property type="gene ID" value="GQ55_6G031300"/>
</dbReference>
<dbReference type="Pfam" id="PF05970">
    <property type="entry name" value="PIF1"/>
    <property type="match status" value="1"/>
</dbReference>
<dbReference type="InterPro" id="IPR049163">
    <property type="entry name" value="Pif1-like_2B_dom"/>
</dbReference>
<feature type="signal peptide" evidence="3">
    <location>
        <begin position="1"/>
        <end position="17"/>
    </location>
</feature>
<keyword evidence="3" id="KW-0732">Signal</keyword>
<dbReference type="STRING" id="1504633.A0A2T7D3F4"/>
<feature type="domain" description="DNA helicase Pif1-like DEAD-box helicase" evidence="4">
    <location>
        <begin position="815"/>
        <end position="1035"/>
    </location>
</feature>
<comment type="similarity">
    <text evidence="1">Belongs to the helicase family.</text>
</comment>
<evidence type="ECO:0000256" key="3">
    <source>
        <dbReference type="SAM" id="SignalP"/>
    </source>
</evidence>
<accession>A0A2T7D3F4</accession>
<dbReference type="PANTHER" id="PTHR10492">
    <property type="match status" value="1"/>
</dbReference>
<dbReference type="Pfam" id="PF21530">
    <property type="entry name" value="Pif1_2B_dom"/>
    <property type="match status" value="1"/>
</dbReference>
<keyword evidence="1" id="KW-0347">Helicase</keyword>
<evidence type="ECO:0000256" key="1">
    <source>
        <dbReference type="RuleBase" id="RU363044"/>
    </source>
</evidence>
<feature type="domain" description="Helitron helicase-like" evidence="5">
    <location>
        <begin position="342"/>
        <end position="458"/>
    </location>
</feature>
<dbReference type="SUPFAM" id="SSF52540">
    <property type="entry name" value="P-loop containing nucleoside triphosphate hydrolases"/>
    <property type="match status" value="2"/>
</dbReference>
<dbReference type="GO" id="GO:0005524">
    <property type="term" value="F:ATP binding"/>
    <property type="evidence" value="ECO:0007669"/>
    <property type="project" value="UniProtKB-KW"/>
</dbReference>
<keyword evidence="1" id="KW-0378">Hydrolase</keyword>
<dbReference type="AlphaFoldDB" id="A0A2T7D3F4"/>
<feature type="region of interest" description="Disordered" evidence="2">
    <location>
        <begin position="51"/>
        <end position="88"/>
    </location>
</feature>
<keyword evidence="8" id="KW-1185">Reference proteome</keyword>
<evidence type="ECO:0000313" key="8">
    <source>
        <dbReference type="Proteomes" id="UP000244336"/>
    </source>
</evidence>
<dbReference type="GO" id="GO:0006310">
    <property type="term" value="P:DNA recombination"/>
    <property type="evidence" value="ECO:0007669"/>
    <property type="project" value="UniProtKB-KW"/>
</dbReference>
<dbReference type="Proteomes" id="UP000244336">
    <property type="component" value="Chromosome 6"/>
</dbReference>
<dbReference type="InterPro" id="IPR027417">
    <property type="entry name" value="P-loop_NTPase"/>
</dbReference>
<comment type="catalytic activity">
    <reaction evidence="1">
        <text>ATP + H2O = ADP + phosphate + H(+)</text>
        <dbReference type="Rhea" id="RHEA:13065"/>
        <dbReference type="ChEBI" id="CHEBI:15377"/>
        <dbReference type="ChEBI" id="CHEBI:15378"/>
        <dbReference type="ChEBI" id="CHEBI:30616"/>
        <dbReference type="ChEBI" id="CHEBI:43474"/>
        <dbReference type="ChEBI" id="CHEBI:456216"/>
        <dbReference type="EC" id="5.6.2.3"/>
    </reaction>
</comment>
<keyword evidence="1" id="KW-0067">ATP-binding</keyword>
<evidence type="ECO:0000259" key="4">
    <source>
        <dbReference type="Pfam" id="PF05970"/>
    </source>
</evidence>
<sequence>MAKGSALTLVVADLCTSLPLLPASVIRRPQLAMEQQCPRLHAGRHLNAHMMKQGSSTNPSQLPARPCAPSHSAKSASKRPARNKEDSRKNKEILYSKCCKYGQIKIPPYKEPPPFLSMLINNKESTISKHFLQKIRQYNSLFAFTSMGGNIDKNINRGQGSYVFRINGQIHHRIGSLLPKQDDDPKFAELYIFDTKNEIENRIRALNKEDNETNDINPSIVEELRKMLDQYNPLVKVFRHARDLLEQHKGIDVSIRIIGANKDDPSQYEMPHSEELAMLIVDIIVSTKMRGLQRISIYHPAYMALQYPLLFPYGERGFQLGINYHETNTKRVTKRKRSTGLHKGNQIGKRVFLPSSHVGSRRYVIQNYHDGIAICREYGPPDLFITFTCNTKWSGITLAILKGEQANDRDDIIVRVFHMKLEELLEDIRSKKIFGEVIAILYSVEFQKRGLPHVHILVWLDKKDNQITPEIIDTWISAEIPNPNQDPLGYVLVAEHMIHGPCGDKNEKSPCMKKGKCSKYYPKEFQDETNFTDNGFTQYRRRDTNIYVRRDNHNLDNRWVVPHNLFLLKKFQAHINVEFVNKSKLLKYLCKYVNKGPDKATIVFEKINEDNDSFVNQEDKDINEIKEYLESRYICQQDSLWRLLGFDIRYHWPPVERLPLTYCEFPKLWRWDETNNKWIERERGFKIGRLYYVNPIEGERFYLRMLLMIVKGATSYEDLRTYNGTIYQTFKEACAARGLLQHDEEWYRTFDEATTWATSLQLRYLFTTISGGNICTYNLPQISIECTNNNNQLIEEELKYDVHSLEIEANKLYSQLNKDQKNAFHKIIDNVLSKKSDFFFVCGHGGTGKTFLWNTIVSFLRSQRKIVLTVASSRVASLLLPNGRTAHSRFKIPIDTDELSVCEIKRGTKLAQLLAQTELIIWDEALMTNRQCFEAFDRSLRDILSEKESKLQDISFGGKVVVLGGDPKQILPVIENASKPQIINASIFKSYLWNHIKILYLHENMCLKELQTNTFEYNETLDFNDWILSIGNGTNGVTNDIDEDSDCKIVEIPSDLLITTTDNKMKVLVESTYPHLQTKFNDPEYIKDRAILATTNEIVDEINEYIMSFIPGSEKEYFSANSISNCTDTCNDADILYPIEYLNSLNANNFPTHRLKLKIGVPIMLLRNLNQSLGLCNGTRLIAVIITGTHTGDKILIPRINLTTRGSQWPFTLCRRQFPIKVCYSMTINKSQGQSLSNVAISRVKDRKGLKILIENPDGSCGTKTKNIVYREILKII</sequence>
<feature type="domain" description="DNA helicase Pif1-like 2B" evidence="6">
    <location>
        <begin position="1140"/>
        <end position="1182"/>
    </location>
</feature>
<evidence type="ECO:0000259" key="5">
    <source>
        <dbReference type="Pfam" id="PF14214"/>
    </source>
</evidence>
<dbReference type="GO" id="GO:0016887">
    <property type="term" value="F:ATP hydrolysis activity"/>
    <property type="evidence" value="ECO:0007669"/>
    <property type="project" value="RHEA"/>
</dbReference>
<keyword evidence="1" id="KW-0227">DNA damage</keyword>
<comment type="cofactor">
    <cofactor evidence="1">
        <name>Mg(2+)</name>
        <dbReference type="ChEBI" id="CHEBI:18420"/>
    </cofactor>
</comment>
<dbReference type="OrthoDB" id="1900198at2759"/>
<dbReference type="Pfam" id="PF14214">
    <property type="entry name" value="Helitron_like_N"/>
    <property type="match status" value="1"/>
</dbReference>